<organism evidence="2 3">
    <name type="scientific">Mucilaginibacter paludis DSM 18603</name>
    <dbReference type="NCBI Taxonomy" id="714943"/>
    <lineage>
        <taxon>Bacteria</taxon>
        <taxon>Pseudomonadati</taxon>
        <taxon>Bacteroidota</taxon>
        <taxon>Sphingobacteriia</taxon>
        <taxon>Sphingobacteriales</taxon>
        <taxon>Sphingobacteriaceae</taxon>
        <taxon>Mucilaginibacter</taxon>
    </lineage>
</organism>
<dbReference type="AlphaFoldDB" id="H1Y9M1"/>
<dbReference type="CDD" id="cd00146">
    <property type="entry name" value="PKD"/>
    <property type="match status" value="1"/>
</dbReference>
<dbReference type="Gene3D" id="2.130.10.10">
    <property type="entry name" value="YVTN repeat-like/Quinoprotein amine dehydrogenase"/>
    <property type="match status" value="1"/>
</dbReference>
<dbReference type="Pfam" id="PF16819">
    <property type="entry name" value="DUF5074"/>
    <property type="match status" value="1"/>
</dbReference>
<dbReference type="Proteomes" id="UP000002774">
    <property type="component" value="Chromosome"/>
</dbReference>
<proteinExistence type="predicted"/>
<dbReference type="SUPFAM" id="SSF49299">
    <property type="entry name" value="PKD domain"/>
    <property type="match status" value="1"/>
</dbReference>
<evidence type="ECO:0000259" key="1">
    <source>
        <dbReference type="Pfam" id="PF16820"/>
    </source>
</evidence>
<dbReference type="EMBL" id="CM001403">
    <property type="protein sequence ID" value="EHQ30523.1"/>
    <property type="molecule type" value="Genomic_DNA"/>
</dbReference>
<dbReference type="SUPFAM" id="SSF50998">
    <property type="entry name" value="Quinoprotein alcohol dehydrogenase-like"/>
    <property type="match status" value="1"/>
</dbReference>
<dbReference type="InterPro" id="IPR041696">
    <property type="entry name" value="PKD_3"/>
</dbReference>
<gene>
    <name evidence="2" type="ORF">Mucpa_6470</name>
</gene>
<dbReference type="RefSeq" id="WP_008512330.1">
    <property type="nucleotide sequence ID" value="NZ_CM001403.1"/>
</dbReference>
<evidence type="ECO:0000313" key="3">
    <source>
        <dbReference type="Proteomes" id="UP000002774"/>
    </source>
</evidence>
<dbReference type="eggNOG" id="COG3292">
    <property type="taxonomic scope" value="Bacteria"/>
</dbReference>
<dbReference type="Pfam" id="PF16820">
    <property type="entry name" value="PKD_3"/>
    <property type="match status" value="1"/>
</dbReference>
<dbReference type="InterPro" id="IPR035986">
    <property type="entry name" value="PKD_dom_sf"/>
</dbReference>
<feature type="domain" description="Bacteroidetes PKD-like" evidence="1">
    <location>
        <begin position="36"/>
        <end position="103"/>
    </location>
</feature>
<dbReference type="OrthoDB" id="1041092at2"/>
<reference evidence="2" key="1">
    <citation type="submission" date="2011-09" db="EMBL/GenBank/DDBJ databases">
        <title>The permanent draft genome of Mucilaginibacter paludis DSM 18603.</title>
        <authorList>
            <consortium name="US DOE Joint Genome Institute (JGI-PGF)"/>
            <person name="Lucas S."/>
            <person name="Han J."/>
            <person name="Lapidus A."/>
            <person name="Bruce D."/>
            <person name="Goodwin L."/>
            <person name="Pitluck S."/>
            <person name="Peters L."/>
            <person name="Kyrpides N."/>
            <person name="Mavromatis K."/>
            <person name="Ivanova N."/>
            <person name="Mikhailova N."/>
            <person name="Held B."/>
            <person name="Detter J.C."/>
            <person name="Tapia R."/>
            <person name="Han C."/>
            <person name="Land M."/>
            <person name="Hauser L."/>
            <person name="Markowitz V."/>
            <person name="Cheng J.-F."/>
            <person name="Hugenholtz P."/>
            <person name="Woyke T."/>
            <person name="Wu D."/>
            <person name="Tindall B."/>
            <person name="Brambilla E."/>
            <person name="Klenk H.-P."/>
            <person name="Eisen J.A."/>
        </authorList>
    </citation>
    <scope>NUCLEOTIDE SEQUENCE [LARGE SCALE GENOMIC DNA]</scope>
    <source>
        <strain evidence="2">DSM 18603</strain>
    </source>
</reference>
<dbReference type="PROSITE" id="PS51257">
    <property type="entry name" value="PROKAR_LIPOPROTEIN"/>
    <property type="match status" value="1"/>
</dbReference>
<evidence type="ECO:0000313" key="2">
    <source>
        <dbReference type="EMBL" id="EHQ30523.1"/>
    </source>
</evidence>
<name>H1Y9M1_9SPHI</name>
<protein>
    <submittedName>
        <fullName evidence="2">PKD domain containing protein</fullName>
    </submittedName>
</protein>
<dbReference type="STRING" id="714943.Mucpa_6470"/>
<dbReference type="InterPro" id="IPR031815">
    <property type="entry name" value="DUF5074"/>
</dbReference>
<dbReference type="InterPro" id="IPR015943">
    <property type="entry name" value="WD40/YVTN_repeat-like_dom_sf"/>
</dbReference>
<keyword evidence="3" id="KW-1185">Reference proteome</keyword>
<accession>H1Y9M1</accession>
<dbReference type="HOGENOM" id="CLU_010906_0_0_10"/>
<sequence length="446" mass="47724">MKKQITSQFWIAAFTILIITASSCKRNHDEPLPDSPVITKSNGKNGFDTVTIGKSVLLHPVLSNKTGLSYSWTVNGIEKGTDSTLTYTPDTRGDYQIRFKATNAGGSATVDYKVHVFGKYENGFFIANEGWYGHGTGSVSFYRYDTQLKEDSITTKENPGKDLNPATSTVEYATIFNDKFYLLTKAHGPLVVMDAYSMKESGRVAAASTSDWRAFVGLDSGHALISSQTGVYPLDLNTLAVGTKLSTVSGQIGDMIKAGNYIFVLSSSQGVVILNASDYSVAKTIGGMLVAFAQTPDGSVWAAGGTSLIKINPATLTVTTITVPFTVYGAWAAWHPGSITASTKDNIIFLAQNSTFSGGKAVYKYVDGSPASLQSPFITIIAGKELYGCGIGYNAALNQLVINTVQSGFGANFAVNDLDFYDATSGTLVKDIPFSGYYFPAVNVFH</sequence>
<dbReference type="InterPro" id="IPR011047">
    <property type="entry name" value="Quinoprotein_ADH-like_sf"/>
</dbReference>